<dbReference type="PANTHER" id="PTHR37984:SF5">
    <property type="entry name" value="PROTEIN NYNRIN-LIKE"/>
    <property type="match status" value="1"/>
</dbReference>
<dbReference type="EMBL" id="JACGWJ010000026">
    <property type="protein sequence ID" value="KAL0313116.1"/>
    <property type="molecule type" value="Genomic_DNA"/>
</dbReference>
<proteinExistence type="predicted"/>
<evidence type="ECO:0000313" key="1">
    <source>
        <dbReference type="EMBL" id="KAL0313116.1"/>
    </source>
</evidence>
<dbReference type="AlphaFoldDB" id="A0AAW2L4E6"/>
<sequence length="143" mass="16002">MRKYGMKLNLTKCTFKVKGVKFLGYMVTKRGIEANIEKIEAILQMPTPKSVKDIQKLAGRTIFLSNFISKSADKGRLVKWAIELGEFYVEFQPRIAIKGQVLADFLVEMRSQEGGEDQGRWILQVDSSSSSTKGGAGIVLRDP</sequence>
<dbReference type="PANTHER" id="PTHR37984">
    <property type="entry name" value="PROTEIN CBG26694"/>
    <property type="match status" value="1"/>
</dbReference>
<accession>A0AAW2L4E6</accession>
<comment type="caution">
    <text evidence="1">The sequence shown here is derived from an EMBL/GenBank/DDBJ whole genome shotgun (WGS) entry which is preliminary data.</text>
</comment>
<reference evidence="1" key="1">
    <citation type="submission" date="2020-06" db="EMBL/GenBank/DDBJ databases">
        <authorList>
            <person name="Li T."/>
            <person name="Hu X."/>
            <person name="Zhang T."/>
            <person name="Song X."/>
            <person name="Zhang H."/>
            <person name="Dai N."/>
            <person name="Sheng W."/>
            <person name="Hou X."/>
            <person name="Wei L."/>
        </authorList>
    </citation>
    <scope>NUCLEOTIDE SEQUENCE</scope>
    <source>
        <strain evidence="1">G02</strain>
        <tissue evidence="1">Leaf</tissue>
    </source>
</reference>
<protein>
    <submittedName>
        <fullName evidence="1">Uncharacterized protein</fullName>
    </submittedName>
</protein>
<dbReference type="SUPFAM" id="SSF56672">
    <property type="entry name" value="DNA/RNA polymerases"/>
    <property type="match status" value="1"/>
</dbReference>
<reference evidence="1" key="2">
    <citation type="journal article" date="2024" name="Plant">
        <title>Genomic evolution and insights into agronomic trait innovations of Sesamum species.</title>
        <authorList>
            <person name="Miao H."/>
            <person name="Wang L."/>
            <person name="Qu L."/>
            <person name="Liu H."/>
            <person name="Sun Y."/>
            <person name="Le M."/>
            <person name="Wang Q."/>
            <person name="Wei S."/>
            <person name="Zheng Y."/>
            <person name="Lin W."/>
            <person name="Duan Y."/>
            <person name="Cao H."/>
            <person name="Xiong S."/>
            <person name="Wang X."/>
            <person name="Wei L."/>
            <person name="Li C."/>
            <person name="Ma Q."/>
            <person name="Ju M."/>
            <person name="Zhao R."/>
            <person name="Li G."/>
            <person name="Mu C."/>
            <person name="Tian Q."/>
            <person name="Mei H."/>
            <person name="Zhang T."/>
            <person name="Gao T."/>
            <person name="Zhang H."/>
        </authorList>
    </citation>
    <scope>NUCLEOTIDE SEQUENCE</scope>
    <source>
        <strain evidence="1">G02</strain>
    </source>
</reference>
<dbReference type="InterPro" id="IPR043128">
    <property type="entry name" value="Rev_trsase/Diguanyl_cyclase"/>
</dbReference>
<organism evidence="1">
    <name type="scientific">Sesamum radiatum</name>
    <name type="common">Black benniseed</name>
    <dbReference type="NCBI Taxonomy" id="300843"/>
    <lineage>
        <taxon>Eukaryota</taxon>
        <taxon>Viridiplantae</taxon>
        <taxon>Streptophyta</taxon>
        <taxon>Embryophyta</taxon>
        <taxon>Tracheophyta</taxon>
        <taxon>Spermatophyta</taxon>
        <taxon>Magnoliopsida</taxon>
        <taxon>eudicotyledons</taxon>
        <taxon>Gunneridae</taxon>
        <taxon>Pentapetalae</taxon>
        <taxon>asterids</taxon>
        <taxon>lamiids</taxon>
        <taxon>Lamiales</taxon>
        <taxon>Pedaliaceae</taxon>
        <taxon>Sesamum</taxon>
    </lineage>
</organism>
<dbReference type="InterPro" id="IPR050951">
    <property type="entry name" value="Retrovirus_Pol_polyprotein"/>
</dbReference>
<name>A0AAW2L4E6_SESRA</name>
<dbReference type="InterPro" id="IPR043502">
    <property type="entry name" value="DNA/RNA_pol_sf"/>
</dbReference>
<gene>
    <name evidence="1" type="ORF">Sradi_5710900</name>
</gene>
<dbReference type="Gene3D" id="3.30.70.270">
    <property type="match status" value="2"/>
</dbReference>